<dbReference type="Proteomes" id="UP000053165">
    <property type="component" value="Unassembled WGS sequence"/>
</dbReference>
<gene>
    <name evidence="1" type="ORF">CRT38_00800</name>
</gene>
<comment type="caution">
    <text evidence="1">The sequence shown here is derived from an EMBL/GenBank/DDBJ whole genome shotgun (WGS) entry which is preliminary data.</text>
</comment>
<dbReference type="EMBL" id="APHI01000001">
    <property type="protein sequence ID" value="EOA62993.1"/>
    <property type="molecule type" value="Genomic_DNA"/>
</dbReference>
<proteinExistence type="predicted"/>
<accession>S6G8Z5</accession>
<protein>
    <submittedName>
        <fullName evidence="1">Uncharacterized protein</fullName>
    </submittedName>
</protein>
<evidence type="ECO:0000313" key="1">
    <source>
        <dbReference type="EMBL" id="EOA62993.1"/>
    </source>
</evidence>
<reference evidence="1 2" key="1">
    <citation type="submission" date="2013-03" db="EMBL/GenBank/DDBJ databases">
        <title>Genome sequence of Anaplasma phagocytophilum strain CRT38.</title>
        <authorList>
            <person name="Felsheim R.F."/>
            <person name="Kurtti T.J."/>
            <person name="Munderloh U.G."/>
        </authorList>
    </citation>
    <scope>NUCLEOTIDE SEQUENCE [LARGE SCALE GENOMIC DNA]</scope>
    <source>
        <strain evidence="1 2">CRT38</strain>
    </source>
</reference>
<dbReference type="AlphaFoldDB" id="S6G8Z5"/>
<sequence length="59" mass="6734">MLPGALRGGVSYSLVRCVRIYLGSDQLFGRALEDTFGLLYIMHQDIRLNDLWWISGRCS</sequence>
<evidence type="ECO:0000313" key="2">
    <source>
        <dbReference type="Proteomes" id="UP000053165"/>
    </source>
</evidence>
<name>S6G8Z5_ANAPH</name>
<organism evidence="1 2">
    <name type="scientific">Anaplasma phagocytophilum str. CRT38</name>
    <dbReference type="NCBI Taxonomy" id="1269275"/>
    <lineage>
        <taxon>Bacteria</taxon>
        <taxon>Pseudomonadati</taxon>
        <taxon>Pseudomonadota</taxon>
        <taxon>Alphaproteobacteria</taxon>
        <taxon>Rickettsiales</taxon>
        <taxon>Anaplasmataceae</taxon>
        <taxon>Anaplasma</taxon>
        <taxon>phagocytophilum group</taxon>
    </lineage>
</organism>